<reference evidence="2" key="1">
    <citation type="submission" date="2015-03" db="EMBL/GenBank/DDBJ databases">
        <authorList>
            <consortium name="Pathogen Informatics"/>
        </authorList>
    </citation>
    <scope>NUCLEOTIDE SEQUENCE [LARGE SCALE GENOMIC DNA]</scope>
    <source>
        <strain evidence="2">NCTC11134</strain>
    </source>
</reference>
<dbReference type="GeneID" id="61134049"/>
<name>A0A0H5NWV7_NOCFR</name>
<evidence type="ECO:0000313" key="2">
    <source>
        <dbReference type="Proteomes" id="UP000057820"/>
    </source>
</evidence>
<organism evidence="1 2">
    <name type="scientific">Nocardia farcinica</name>
    <dbReference type="NCBI Taxonomy" id="37329"/>
    <lineage>
        <taxon>Bacteria</taxon>
        <taxon>Bacillati</taxon>
        <taxon>Actinomycetota</taxon>
        <taxon>Actinomycetes</taxon>
        <taxon>Mycobacteriales</taxon>
        <taxon>Nocardiaceae</taxon>
        <taxon>Nocardia</taxon>
    </lineage>
</organism>
<accession>A0A0H5NWV7</accession>
<dbReference type="KEGG" id="nfr:ERS450000_00712"/>
<sequence length="350" mass="39610">MTATLGTPHRHPLVPVAPPRIVPDLYTPEQTAALFGVVADHGPWPLILAHHFASTEEYLAVSGGAQRKADAKLSDFVAPVFRGYLAKEGVAFYDEIRDIYLSRTLLEHAKSVHGARYGMAHHMLFNVAVPSHSFDAGHFDSGNWRGMSSVETPIWLLSVMAKSGLFDHWEVKTAQVITYFYDSDLDGGFTYWPDGPDRAPQRLAAPFWNTAILSDNSKMYHRREANGPRDRRDMPELDMQTRLHGENGQWVVRNGDKEIARYTDGEVRTLFHYTALVFDDRRDADRYLDHTDDLTPAKVFDILGDDLVRRGKEFDFPTDPMTDREFIALLTDTYAMAPAEYPAEAPLDIR</sequence>
<gene>
    <name evidence="1" type="ORF">ERS450000_00712</name>
</gene>
<protein>
    <submittedName>
        <fullName evidence="1">Uncharacterized protein</fullName>
    </submittedName>
</protein>
<dbReference type="RefSeq" id="WP_011209873.1">
    <property type="nucleotide sequence ID" value="NZ_CP031418.1"/>
</dbReference>
<dbReference type="EMBL" id="LN868938">
    <property type="protein sequence ID" value="CRY74506.1"/>
    <property type="molecule type" value="Genomic_DNA"/>
</dbReference>
<dbReference type="AlphaFoldDB" id="A0A0H5NWV7"/>
<dbReference type="OMA" id="TWLCSVM"/>
<proteinExistence type="predicted"/>
<dbReference type="Proteomes" id="UP000057820">
    <property type="component" value="Chromosome 1"/>
</dbReference>
<evidence type="ECO:0000313" key="1">
    <source>
        <dbReference type="EMBL" id="CRY74506.1"/>
    </source>
</evidence>